<dbReference type="InterPro" id="IPR005252">
    <property type="entry name" value="CoaBC"/>
</dbReference>
<keyword evidence="3" id="KW-0460">Magnesium</keyword>
<accession>A0A017SYS5</accession>
<dbReference type="NCBIfam" id="TIGR00521">
    <property type="entry name" value="coaBC_dfp"/>
    <property type="match status" value="1"/>
</dbReference>
<keyword evidence="2 3" id="KW-0456">Lyase</keyword>
<dbReference type="HAMAP" id="MF_02225">
    <property type="entry name" value="CoaBC"/>
    <property type="match status" value="1"/>
</dbReference>
<evidence type="ECO:0000313" key="8">
    <source>
        <dbReference type="Proteomes" id="UP000019678"/>
    </source>
</evidence>
<dbReference type="GO" id="GO:0071513">
    <property type="term" value="C:phosphopantothenoylcysteine decarboxylase complex"/>
    <property type="evidence" value="ECO:0007669"/>
    <property type="project" value="TreeGrafter"/>
</dbReference>
<dbReference type="Gene3D" id="3.40.50.1950">
    <property type="entry name" value="Flavin prenyltransferase-like"/>
    <property type="match status" value="1"/>
</dbReference>
<dbReference type="RefSeq" id="WP_231511825.1">
    <property type="nucleotide sequence ID" value="NZ_ASRX01000066.1"/>
</dbReference>
<dbReference type="GO" id="GO:0004632">
    <property type="term" value="F:phosphopantothenate--cysteine ligase activity"/>
    <property type="evidence" value="ECO:0007669"/>
    <property type="project" value="UniProtKB-UniRule"/>
</dbReference>
<keyword evidence="3" id="KW-0511">Multifunctional enzyme</keyword>
<dbReference type="Gene3D" id="3.40.50.10300">
    <property type="entry name" value="CoaB-like"/>
    <property type="match status" value="1"/>
</dbReference>
<evidence type="ECO:0000256" key="2">
    <source>
        <dbReference type="ARBA" id="ARBA00023239"/>
    </source>
</evidence>
<dbReference type="STRING" id="1192034.CAP_7464"/>
<feature type="domain" description="DNA/pantothenate metabolism flavoprotein C-terminal" evidence="6">
    <location>
        <begin position="181"/>
        <end position="404"/>
    </location>
</feature>
<protein>
    <recommendedName>
        <fullName evidence="3">Coenzyme A biosynthesis bifunctional protein CoaBC</fullName>
    </recommendedName>
    <alternativeName>
        <fullName evidence="3">DNA/pantothenate metabolism flavoprotein</fullName>
    </alternativeName>
    <alternativeName>
        <fullName evidence="3">Phosphopantothenoylcysteine synthetase/decarboxylase</fullName>
        <shortName evidence="3">PPCS-PPCDC</shortName>
    </alternativeName>
    <domain>
        <recommendedName>
            <fullName evidence="3">Phosphopantothenoylcysteine decarboxylase</fullName>
            <shortName evidence="3">PPC decarboxylase</shortName>
            <shortName evidence="3">PPC-DC</shortName>
            <ecNumber evidence="3">4.1.1.36</ecNumber>
        </recommendedName>
        <alternativeName>
            <fullName evidence="3">CoaC</fullName>
        </alternativeName>
    </domain>
    <domain>
        <recommendedName>
            <fullName evidence="3">Phosphopantothenate--cysteine ligase</fullName>
            <ecNumber evidence="3">6.3.2.5</ecNumber>
        </recommendedName>
        <alternativeName>
            <fullName evidence="3">CoaB</fullName>
        </alternativeName>
        <alternativeName>
            <fullName evidence="3">Phosphopantothenoylcysteine synthetase</fullName>
            <shortName evidence="3">PPC synthetase</shortName>
            <shortName evidence="3">PPC-S</shortName>
        </alternativeName>
    </domain>
</protein>
<sequence>MPTVALAVSGSIAAYKAVEVARLLIKARARVIPVMTRSAQQFIGPLTLSGICGEPVRETMWDPGFPGELHVALAAEADVILLVPATADLLARLAQGRADDLVTALSLCARGPVLAAPAMHPRMWSHPATLRNVAQLQQDGRIELVGPVEGEVASGDRGFGRMADPEVIVAAALARALPRDLAGLRLVITAGPTVEDLDPVRFLGNRSTGKMGFAIAERAAARGADVLLLAGPVALPTPLGVRREDVRSALAMRDALWEALGSDLSAADALIMSAAVADYRPAEERPSKMKRSRDAMTLDLVPNPDLLAEIGAARADRAAQAATPERRPVLIGFAVETDTDERVIAAARGKLDTKQVDMVVANHARDAFGRDDNRAFLVTRDAADALGVLPKPQLADRILDRVVSLCRPEAPRTP</sequence>
<dbReference type="SUPFAM" id="SSF52507">
    <property type="entry name" value="Homo-oligomeric flavin-containing Cys decarboxylases, HFCD"/>
    <property type="match status" value="1"/>
</dbReference>
<feature type="binding site" evidence="3">
    <location>
        <position position="354"/>
    </location>
    <ligand>
        <name>CTP</name>
        <dbReference type="ChEBI" id="CHEBI:37563"/>
    </ligand>
</feature>
<comment type="function">
    <text evidence="3">Catalyzes two sequential steps in the biosynthesis of coenzyme A. In the first step cysteine is conjugated to 4'-phosphopantothenate to form 4-phosphopantothenoylcysteine. In the second step the latter compound is decarboxylated to form 4'-phosphopantotheine.</text>
</comment>
<dbReference type="PANTHER" id="PTHR14359">
    <property type="entry name" value="HOMO-OLIGOMERIC FLAVIN CONTAINING CYS DECARBOXYLASE FAMILY"/>
    <property type="match status" value="1"/>
</dbReference>
<evidence type="ECO:0000259" key="6">
    <source>
        <dbReference type="Pfam" id="PF04127"/>
    </source>
</evidence>
<evidence type="ECO:0000256" key="3">
    <source>
        <dbReference type="HAMAP-Rule" id="MF_02225"/>
    </source>
</evidence>
<keyword evidence="3" id="KW-0479">Metal-binding</keyword>
<dbReference type="InterPro" id="IPR007085">
    <property type="entry name" value="DNA/pantothenate-metab_flavo_C"/>
</dbReference>
<keyword evidence="3 4" id="KW-0288">FMN</keyword>
<comment type="catalytic activity">
    <reaction evidence="3 4">
        <text>N-[(R)-4-phosphopantothenoyl]-L-cysteine + H(+) = (R)-4'-phosphopantetheine + CO2</text>
        <dbReference type="Rhea" id="RHEA:16793"/>
        <dbReference type="ChEBI" id="CHEBI:15378"/>
        <dbReference type="ChEBI" id="CHEBI:16526"/>
        <dbReference type="ChEBI" id="CHEBI:59458"/>
        <dbReference type="ChEBI" id="CHEBI:61723"/>
        <dbReference type="EC" id="4.1.1.36"/>
    </reaction>
</comment>
<dbReference type="Pfam" id="PF04127">
    <property type="entry name" value="DFP"/>
    <property type="match status" value="1"/>
</dbReference>
<dbReference type="GO" id="GO:0046872">
    <property type="term" value="F:metal ion binding"/>
    <property type="evidence" value="ECO:0007669"/>
    <property type="project" value="UniProtKB-KW"/>
</dbReference>
<comment type="pathway">
    <text evidence="3 4">Cofactor biosynthesis; coenzyme A biosynthesis; CoA from (R)-pantothenate: step 2/5.</text>
</comment>
<dbReference type="InterPro" id="IPR036551">
    <property type="entry name" value="Flavin_trans-like"/>
</dbReference>
<dbReference type="Pfam" id="PF02441">
    <property type="entry name" value="Flavoprotein"/>
    <property type="match status" value="1"/>
</dbReference>
<feature type="binding site" evidence="3">
    <location>
        <begin position="304"/>
        <end position="307"/>
    </location>
    <ligand>
        <name>CTP</name>
        <dbReference type="ChEBI" id="CHEBI:37563"/>
    </ligand>
</feature>
<dbReference type="eggNOG" id="COG0452">
    <property type="taxonomic scope" value="Bacteria"/>
</dbReference>
<evidence type="ECO:0000256" key="4">
    <source>
        <dbReference type="RuleBase" id="RU364078"/>
    </source>
</evidence>
<dbReference type="SUPFAM" id="SSF102645">
    <property type="entry name" value="CoaB-like"/>
    <property type="match status" value="1"/>
</dbReference>
<evidence type="ECO:0000256" key="1">
    <source>
        <dbReference type="ARBA" id="ARBA00022793"/>
    </source>
</evidence>
<dbReference type="InterPro" id="IPR035929">
    <property type="entry name" value="CoaB-like_sf"/>
</dbReference>
<comment type="similarity">
    <text evidence="3 4">In the C-terminal section; belongs to the PPC synthetase family.</text>
</comment>
<dbReference type="PANTHER" id="PTHR14359:SF6">
    <property type="entry name" value="PHOSPHOPANTOTHENOYLCYSTEINE DECARBOXYLASE"/>
    <property type="match status" value="1"/>
</dbReference>
<dbReference type="GO" id="GO:0010181">
    <property type="term" value="F:FMN binding"/>
    <property type="evidence" value="ECO:0007669"/>
    <property type="project" value="UniProtKB-UniRule"/>
</dbReference>
<dbReference type="EC" id="6.3.2.5" evidence="3"/>
<dbReference type="EC" id="4.1.1.36" evidence="3"/>
<dbReference type="EMBL" id="ASRX01000066">
    <property type="protein sequence ID" value="EYF02124.1"/>
    <property type="molecule type" value="Genomic_DNA"/>
</dbReference>
<comment type="function">
    <text evidence="4">Catalyzes two steps in the biosynthesis of coenzyme A. In the first step cysteine is conjugated to 4'-phosphopantothenate to form 4-phosphopantothenoylcysteine, in the latter compound is decarboxylated to form 4'-phosphopantotheine.</text>
</comment>
<feature type="region of interest" description="Phosphopantothenate--cysteine ligase" evidence="3">
    <location>
        <begin position="186"/>
        <end position="414"/>
    </location>
</feature>
<feature type="binding site" evidence="3">
    <location>
        <position position="333"/>
    </location>
    <ligand>
        <name>CTP</name>
        <dbReference type="ChEBI" id="CHEBI:37563"/>
    </ligand>
</feature>
<dbReference type="AlphaFoldDB" id="A0A017SYS5"/>
<dbReference type="GO" id="GO:0015937">
    <property type="term" value="P:coenzyme A biosynthetic process"/>
    <property type="evidence" value="ECO:0007669"/>
    <property type="project" value="UniProtKB-UniRule"/>
</dbReference>
<comment type="similarity">
    <text evidence="3 4">In the N-terminal section; belongs to the HFCD (homo-oligomeric flavin containing Cys decarboxylase) superfamily.</text>
</comment>
<keyword evidence="3 4" id="KW-0436">Ligase</keyword>
<gene>
    <name evidence="3" type="primary">coaBC</name>
    <name evidence="7" type="ORF">CAP_7464</name>
</gene>
<evidence type="ECO:0000259" key="5">
    <source>
        <dbReference type="Pfam" id="PF02441"/>
    </source>
</evidence>
<feature type="region of interest" description="Phosphopantothenoylcysteine decarboxylase" evidence="3">
    <location>
        <begin position="1"/>
        <end position="185"/>
    </location>
</feature>
<dbReference type="Proteomes" id="UP000019678">
    <property type="component" value="Unassembled WGS sequence"/>
</dbReference>
<comment type="cofactor">
    <cofactor evidence="3">
        <name>FMN</name>
        <dbReference type="ChEBI" id="CHEBI:58210"/>
    </cofactor>
    <text evidence="3">Binds 1 FMN per subunit.</text>
</comment>
<comment type="caution">
    <text evidence="3">Lacks conserved residue(s) required for the propagation of feature annotation.</text>
</comment>
<keyword evidence="3 4" id="KW-0285">Flavoprotein</keyword>
<name>A0A017SYS5_9BACT</name>
<organism evidence="7 8">
    <name type="scientific">Chondromyces apiculatus DSM 436</name>
    <dbReference type="NCBI Taxonomy" id="1192034"/>
    <lineage>
        <taxon>Bacteria</taxon>
        <taxon>Pseudomonadati</taxon>
        <taxon>Myxococcota</taxon>
        <taxon>Polyangia</taxon>
        <taxon>Polyangiales</taxon>
        <taxon>Polyangiaceae</taxon>
        <taxon>Chondromyces</taxon>
    </lineage>
</organism>
<feature type="binding site" evidence="3">
    <location>
        <position position="350"/>
    </location>
    <ligand>
        <name>CTP</name>
        <dbReference type="ChEBI" id="CHEBI:37563"/>
    </ligand>
</feature>
<comment type="cofactor">
    <cofactor evidence="3">
        <name>Mg(2+)</name>
        <dbReference type="ChEBI" id="CHEBI:18420"/>
    </cofactor>
</comment>
<keyword evidence="8" id="KW-1185">Reference proteome</keyword>
<comment type="caution">
    <text evidence="7">The sequence shown here is derived from an EMBL/GenBank/DDBJ whole genome shotgun (WGS) entry which is preliminary data.</text>
</comment>
<comment type="catalytic activity">
    <reaction evidence="3 4">
        <text>(R)-4'-phosphopantothenate + L-cysteine + CTP = N-[(R)-4-phosphopantothenoyl]-L-cysteine + CMP + diphosphate + H(+)</text>
        <dbReference type="Rhea" id="RHEA:19397"/>
        <dbReference type="ChEBI" id="CHEBI:10986"/>
        <dbReference type="ChEBI" id="CHEBI:15378"/>
        <dbReference type="ChEBI" id="CHEBI:33019"/>
        <dbReference type="ChEBI" id="CHEBI:35235"/>
        <dbReference type="ChEBI" id="CHEBI:37563"/>
        <dbReference type="ChEBI" id="CHEBI:59458"/>
        <dbReference type="ChEBI" id="CHEBI:60377"/>
        <dbReference type="EC" id="6.3.2.5"/>
    </reaction>
</comment>
<proteinExistence type="inferred from homology"/>
<reference evidence="7 8" key="1">
    <citation type="submission" date="2013-05" db="EMBL/GenBank/DDBJ databases">
        <title>Genome assembly of Chondromyces apiculatus DSM 436.</title>
        <authorList>
            <person name="Sharma G."/>
            <person name="Khatri I."/>
            <person name="Kaur C."/>
            <person name="Mayilraj S."/>
            <person name="Subramanian S."/>
        </authorList>
    </citation>
    <scope>NUCLEOTIDE SEQUENCE [LARGE SCALE GENOMIC DNA]</scope>
    <source>
        <strain evidence="7 8">DSM 436</strain>
    </source>
</reference>
<dbReference type="GO" id="GO:0015941">
    <property type="term" value="P:pantothenate catabolic process"/>
    <property type="evidence" value="ECO:0007669"/>
    <property type="project" value="InterPro"/>
</dbReference>
<comment type="pathway">
    <text evidence="3 4">Cofactor biosynthesis; coenzyme A biosynthesis; CoA from (R)-pantothenate: step 3/5.</text>
</comment>
<feature type="domain" description="Flavoprotein" evidence="5">
    <location>
        <begin position="3"/>
        <end position="173"/>
    </location>
</feature>
<dbReference type="UniPathway" id="UPA00241">
    <property type="reaction ID" value="UER00353"/>
</dbReference>
<keyword evidence="1 3" id="KW-0210">Decarboxylase</keyword>
<feature type="binding site" evidence="3">
    <location>
        <position position="288"/>
    </location>
    <ligand>
        <name>CTP</name>
        <dbReference type="ChEBI" id="CHEBI:37563"/>
    </ligand>
</feature>
<feature type="binding site" evidence="3">
    <location>
        <position position="278"/>
    </location>
    <ligand>
        <name>CTP</name>
        <dbReference type="ChEBI" id="CHEBI:37563"/>
    </ligand>
</feature>
<dbReference type="GO" id="GO:0004633">
    <property type="term" value="F:phosphopantothenoylcysteine decarboxylase activity"/>
    <property type="evidence" value="ECO:0007669"/>
    <property type="project" value="UniProtKB-UniRule"/>
</dbReference>
<dbReference type="InterPro" id="IPR003382">
    <property type="entry name" value="Flavoprotein"/>
</dbReference>
<evidence type="ECO:0000313" key="7">
    <source>
        <dbReference type="EMBL" id="EYF02124.1"/>
    </source>
</evidence>